<keyword evidence="14" id="KW-0411">Iron-sulfur</keyword>
<dbReference type="EC" id="4.2.1.99" evidence="7 17"/>
<comment type="catalytic activity">
    <reaction evidence="1 17">
        <text>(2S,3R)-3-hydroxybutane-1,2,3-tricarboxylate = 2-methyl-cis-aconitate + H2O</text>
        <dbReference type="Rhea" id="RHEA:17941"/>
        <dbReference type="ChEBI" id="CHEBI:15377"/>
        <dbReference type="ChEBI" id="CHEBI:57429"/>
        <dbReference type="ChEBI" id="CHEBI:57872"/>
        <dbReference type="EC" id="4.2.1.99"/>
    </reaction>
</comment>
<evidence type="ECO:0000256" key="9">
    <source>
        <dbReference type="ARBA" id="ARBA00022485"/>
    </source>
</evidence>
<keyword evidence="11" id="KW-0479">Metal-binding</keyword>
<dbReference type="NCBIfam" id="NF006690">
    <property type="entry name" value="PRK09238.1"/>
    <property type="match status" value="1"/>
</dbReference>
<dbReference type="PROSITE" id="PS00450">
    <property type="entry name" value="ACONITASE_1"/>
    <property type="match status" value="1"/>
</dbReference>
<dbReference type="InterPro" id="IPR004406">
    <property type="entry name" value="Aconitase_B"/>
</dbReference>
<dbReference type="Pfam" id="PF00330">
    <property type="entry name" value="Aconitase"/>
    <property type="match status" value="1"/>
</dbReference>
<gene>
    <name evidence="21" type="primary">acnB</name>
    <name evidence="21" type="ORF">H8L67_05895</name>
</gene>
<reference evidence="21 22" key="1">
    <citation type="submission" date="2021-08" db="EMBL/GenBank/DDBJ databases">
        <title>Lysobacter sp. strain CJ11 Genome sequencing and assembly.</title>
        <authorList>
            <person name="Kim I."/>
        </authorList>
    </citation>
    <scope>NUCLEOTIDE SEQUENCE [LARGE SCALE GENOMIC DNA]</scope>
    <source>
        <strain evidence="21 22">CJ11</strain>
    </source>
</reference>
<keyword evidence="15 17" id="KW-0456">Lyase</keyword>
<dbReference type="InterPro" id="IPR036288">
    <property type="entry name" value="Aconitase_B_HEAT-like_dom_sf"/>
</dbReference>
<evidence type="ECO:0000256" key="4">
    <source>
        <dbReference type="ARBA" id="ARBA00005026"/>
    </source>
</evidence>
<name>A0ABX8WKJ6_9GAMM</name>
<dbReference type="Gene3D" id="3.40.1060.10">
    <property type="entry name" value="Aconitase, Domain 2"/>
    <property type="match status" value="1"/>
</dbReference>
<evidence type="ECO:0000313" key="22">
    <source>
        <dbReference type="Proteomes" id="UP000824755"/>
    </source>
</evidence>
<evidence type="ECO:0000256" key="11">
    <source>
        <dbReference type="ARBA" id="ARBA00022723"/>
    </source>
</evidence>
<evidence type="ECO:0000256" key="13">
    <source>
        <dbReference type="ARBA" id="ARBA00023004"/>
    </source>
</evidence>
<dbReference type="PANTHER" id="PTHR43160:SF4">
    <property type="entry name" value="ACONITATE HYDRATASE B"/>
    <property type="match status" value="1"/>
</dbReference>
<evidence type="ECO:0000256" key="8">
    <source>
        <dbReference type="ARBA" id="ARBA00019379"/>
    </source>
</evidence>
<dbReference type="InterPro" id="IPR015932">
    <property type="entry name" value="Aconitase_dom2"/>
</dbReference>
<dbReference type="GO" id="GO:0003994">
    <property type="term" value="F:aconitate hydratase activity"/>
    <property type="evidence" value="ECO:0007669"/>
    <property type="project" value="UniProtKB-EC"/>
</dbReference>
<dbReference type="Gene3D" id="3.30.499.10">
    <property type="entry name" value="Aconitase, domain 3"/>
    <property type="match status" value="2"/>
</dbReference>
<keyword evidence="22" id="KW-1185">Reference proteome</keyword>
<accession>A0ABX8WKJ6</accession>
<evidence type="ECO:0000256" key="17">
    <source>
        <dbReference type="PIRNR" id="PIRNR036687"/>
    </source>
</evidence>
<organism evidence="21 22">
    <name type="scientific">Lysobacter soyae</name>
    <dbReference type="NCBI Taxonomy" id="2764185"/>
    <lineage>
        <taxon>Bacteria</taxon>
        <taxon>Pseudomonadati</taxon>
        <taxon>Pseudomonadota</taxon>
        <taxon>Gammaproteobacteria</taxon>
        <taxon>Lysobacterales</taxon>
        <taxon>Lysobacteraceae</taxon>
        <taxon>Lysobacter</taxon>
    </lineage>
</organism>
<dbReference type="Gene3D" id="1.25.40.310">
    <property type="entry name" value="Aconitate B, HEAT-like domain"/>
    <property type="match status" value="1"/>
</dbReference>
<evidence type="ECO:0000256" key="16">
    <source>
        <dbReference type="ARBA" id="ARBA00023501"/>
    </source>
</evidence>
<feature type="domain" description="Aconitase/3-isopropylmalate dehydratase large subunit alpha/beta/alpha" evidence="18">
    <location>
        <begin position="475"/>
        <end position="816"/>
    </location>
</feature>
<keyword evidence="9" id="KW-0004">4Fe-4S</keyword>
<dbReference type="EMBL" id="CP080544">
    <property type="protein sequence ID" value="QYR52152.1"/>
    <property type="molecule type" value="Genomic_DNA"/>
</dbReference>
<evidence type="ECO:0000256" key="1">
    <source>
        <dbReference type="ARBA" id="ARBA00000118"/>
    </source>
</evidence>
<proteinExistence type="inferred from homology"/>
<comment type="pathway">
    <text evidence="3 17">Carbohydrate metabolism; tricarboxylic acid cycle; isocitrate from oxaloacetate: step 2/2.</text>
</comment>
<sequence length="864" mass="93069">MLSSYRQHVAERAALGIPPLPLTAQQTAELVELIKNSPAGEGEALVELITHRVPAGVDDAAKVKASYLAAIAHGSESTPLISRTRATELLGTMLGGYNIHPLIELLDDAEVGETAANALKHTLLMFDAFHDVQVKAEAGNAHAKAVMQSWADAEWFTSKPEVPESMTVTVFKVPGETNTDDLSPAPDATTRPDIPLHALAMLKNKRENAPFVPEEDGKRGPIALIQELKEKGHLVAYVGDVVGTGSSRKSATNSVLWWTGEDIPFIPNKRFGGVCLGSKIAPIFYNTMEDAGALPIELDVSNMNLGDVIELRPYEGKALKDGNVIAEFQVKSDVLFDEVRAGGRIPLIIGRGLTAKAREALGLPASTLFRLPQAQADSGKGFTLAQKMVGRACGLPEGTGVRPGTYCEPRMTSVGSQDTTGPMTRDELKDLACLGFSADLVMQSFCHTAAYPKPVDVKTHHTLPDFISTRGGISLRPGDGIIHSWLNRMLLPDTVGTGGDSHTRFPVGISFPAGSGLVAFAAATGVMPLDMPESVLVRFTGKMQPGVTLRDLVHAIPLYAIKQGLLTVEKQGKKNIFSGRILEIEGLPTLKIEQAFELADASAERSAAACTVKLDQAPIIEYLNSNITLLKWMIAEGYSDARSLQRRIDKMQQWVDNPQLLEADRDAEYAATIEINLDEIVEPIVCCPNDPDDAKTLSDVAGANIDEVFIGSCMTNIGHFRAAAKLLEGKRDIPTRLWVAPPTKMDAQQLTDEGHYGTFGAAGARMEMPGCSLCMGNQAQVREGATVMSTSTRNFPNRLGKNSNVYLGSAELAAICSRLGRIPTRAEYLADIGVVNESGDTIYRYMNFDQMPEYRAIADGVKAA</sequence>
<keyword evidence="10 17" id="KW-0816">Tricarboxylic acid cycle</keyword>
<protein>
    <recommendedName>
        <fullName evidence="8 17">Aconitate hydratase B</fullName>
        <ecNumber evidence="6 17">4.2.1.3</ecNumber>
        <ecNumber evidence="7 17">4.2.1.99</ecNumber>
    </recommendedName>
    <alternativeName>
        <fullName evidence="17">2-methylisocitrate dehydratase</fullName>
    </alternativeName>
</protein>
<dbReference type="SUPFAM" id="SSF53732">
    <property type="entry name" value="Aconitase iron-sulfur domain"/>
    <property type="match status" value="1"/>
</dbReference>
<evidence type="ECO:0000256" key="10">
    <source>
        <dbReference type="ARBA" id="ARBA00022532"/>
    </source>
</evidence>
<dbReference type="NCBIfam" id="TIGR00117">
    <property type="entry name" value="acnB"/>
    <property type="match status" value="1"/>
</dbReference>
<evidence type="ECO:0000313" key="21">
    <source>
        <dbReference type="EMBL" id="QYR52152.1"/>
    </source>
</evidence>
<evidence type="ECO:0000259" key="20">
    <source>
        <dbReference type="Pfam" id="PF11791"/>
    </source>
</evidence>
<dbReference type="EC" id="4.2.1.3" evidence="6 17"/>
<dbReference type="InterPro" id="IPR015933">
    <property type="entry name" value="Aconitase_B_HEAT-like_dom"/>
</dbReference>
<dbReference type="CDD" id="cd01576">
    <property type="entry name" value="AcnB_Swivel"/>
    <property type="match status" value="1"/>
</dbReference>
<dbReference type="PANTHER" id="PTHR43160">
    <property type="entry name" value="ACONITATE HYDRATASE B"/>
    <property type="match status" value="1"/>
</dbReference>
<dbReference type="Pfam" id="PF06434">
    <property type="entry name" value="Aconitase_2_N"/>
    <property type="match status" value="1"/>
</dbReference>
<comment type="catalytic activity">
    <reaction evidence="16 17">
        <text>citrate = D-threo-isocitrate</text>
        <dbReference type="Rhea" id="RHEA:10336"/>
        <dbReference type="ChEBI" id="CHEBI:15562"/>
        <dbReference type="ChEBI" id="CHEBI:16947"/>
        <dbReference type="EC" id="4.2.1.3"/>
    </reaction>
</comment>
<evidence type="ECO:0000256" key="2">
    <source>
        <dbReference type="ARBA" id="ARBA00001966"/>
    </source>
</evidence>
<dbReference type="RefSeq" id="WP_220378939.1">
    <property type="nucleotide sequence ID" value="NZ_CP080544.1"/>
</dbReference>
<dbReference type="InterPro" id="IPR015929">
    <property type="entry name" value="Aconitase_B_swivel"/>
</dbReference>
<evidence type="ECO:0000256" key="3">
    <source>
        <dbReference type="ARBA" id="ARBA00004717"/>
    </source>
</evidence>
<keyword evidence="12" id="KW-0694">RNA-binding</keyword>
<evidence type="ECO:0000259" key="19">
    <source>
        <dbReference type="Pfam" id="PF06434"/>
    </source>
</evidence>
<dbReference type="Proteomes" id="UP000824755">
    <property type="component" value="Chromosome"/>
</dbReference>
<dbReference type="CDD" id="cd01581">
    <property type="entry name" value="AcnB"/>
    <property type="match status" value="1"/>
</dbReference>
<dbReference type="InterPro" id="IPR036008">
    <property type="entry name" value="Aconitase_4Fe-4S_dom"/>
</dbReference>
<comment type="pathway">
    <text evidence="4">Organic acid metabolism; propanoate degradation.</text>
</comment>
<dbReference type="InterPro" id="IPR018136">
    <property type="entry name" value="Aconitase_4Fe-4S_BS"/>
</dbReference>
<evidence type="ECO:0000256" key="7">
    <source>
        <dbReference type="ARBA" id="ARBA00013250"/>
    </source>
</evidence>
<evidence type="ECO:0000256" key="12">
    <source>
        <dbReference type="ARBA" id="ARBA00022884"/>
    </source>
</evidence>
<dbReference type="InterPro" id="IPR015931">
    <property type="entry name" value="Acnase/IPM_dHydase_lsu_aba_1/3"/>
</dbReference>
<dbReference type="InterPro" id="IPR050926">
    <property type="entry name" value="Aconitase/IPM_isomerase"/>
</dbReference>
<dbReference type="InterPro" id="IPR001030">
    <property type="entry name" value="Acoase/IPM_deHydtase_lsu_aba"/>
</dbReference>
<feature type="domain" description="Aconitase B HEAT-like" evidence="20">
    <location>
        <begin position="5"/>
        <end position="156"/>
    </location>
</feature>
<feature type="domain" description="Aconitase B swivel" evidence="19">
    <location>
        <begin position="168"/>
        <end position="382"/>
    </location>
</feature>
<dbReference type="Gene3D" id="3.20.19.10">
    <property type="entry name" value="Aconitase, domain 4"/>
    <property type="match status" value="1"/>
</dbReference>
<dbReference type="SUPFAM" id="SSF52016">
    <property type="entry name" value="LeuD/IlvD-like"/>
    <property type="match status" value="1"/>
</dbReference>
<dbReference type="SUPFAM" id="SSF74778">
    <property type="entry name" value="Aconitase B, N-terminal domain"/>
    <property type="match status" value="1"/>
</dbReference>
<comment type="cofactor">
    <cofactor evidence="2">
        <name>[4Fe-4S] cluster</name>
        <dbReference type="ChEBI" id="CHEBI:49883"/>
    </cofactor>
</comment>
<evidence type="ECO:0000256" key="5">
    <source>
        <dbReference type="ARBA" id="ARBA00007185"/>
    </source>
</evidence>
<evidence type="ECO:0000259" key="18">
    <source>
        <dbReference type="Pfam" id="PF00330"/>
    </source>
</evidence>
<evidence type="ECO:0000256" key="14">
    <source>
        <dbReference type="ARBA" id="ARBA00023014"/>
    </source>
</evidence>
<dbReference type="Pfam" id="PF11791">
    <property type="entry name" value="Aconitase_B_N"/>
    <property type="match status" value="1"/>
</dbReference>
<evidence type="ECO:0000256" key="6">
    <source>
        <dbReference type="ARBA" id="ARBA00012926"/>
    </source>
</evidence>
<evidence type="ECO:0000256" key="15">
    <source>
        <dbReference type="ARBA" id="ARBA00023239"/>
    </source>
</evidence>
<dbReference type="PIRSF" id="PIRSF036687">
    <property type="entry name" value="AcnB"/>
    <property type="match status" value="1"/>
</dbReference>
<keyword evidence="13" id="KW-0408">Iron</keyword>
<comment type="similarity">
    <text evidence="5 17">Belongs to the aconitase/IPM isomerase family.</text>
</comment>
<dbReference type="InterPro" id="IPR015928">
    <property type="entry name" value="Aconitase/3IPM_dehydase_swvl"/>
</dbReference>